<evidence type="ECO:0008006" key="5">
    <source>
        <dbReference type="Google" id="ProtNLM"/>
    </source>
</evidence>
<feature type="transmembrane region" description="Helical" evidence="2">
    <location>
        <begin position="132"/>
        <end position="149"/>
    </location>
</feature>
<dbReference type="PANTHER" id="PTHR40761">
    <property type="entry name" value="CONSERVED INTEGRAL MEMBRANE ALANINE VALINE AND LEUCINE RICH PROTEIN-RELATED"/>
    <property type="match status" value="1"/>
</dbReference>
<protein>
    <recommendedName>
        <fullName evidence="5">DMT family transporter</fullName>
    </recommendedName>
</protein>
<feature type="transmembrane region" description="Helical" evidence="2">
    <location>
        <begin position="248"/>
        <end position="270"/>
    </location>
</feature>
<proteinExistence type="predicted"/>
<feature type="region of interest" description="Disordered" evidence="1">
    <location>
        <begin position="277"/>
        <end position="363"/>
    </location>
</feature>
<evidence type="ECO:0000256" key="2">
    <source>
        <dbReference type="SAM" id="Phobius"/>
    </source>
</evidence>
<feature type="transmembrane region" description="Helical" evidence="2">
    <location>
        <begin position="6"/>
        <end position="24"/>
    </location>
</feature>
<organism evidence="3 4">
    <name type="scientific">Streptomyces xinghaiensis</name>
    <dbReference type="NCBI Taxonomy" id="1038928"/>
    <lineage>
        <taxon>Bacteria</taxon>
        <taxon>Bacillati</taxon>
        <taxon>Actinomycetota</taxon>
        <taxon>Actinomycetes</taxon>
        <taxon>Kitasatosporales</taxon>
        <taxon>Streptomycetaceae</taxon>
        <taxon>Streptomyces</taxon>
    </lineage>
</organism>
<feature type="transmembrane region" description="Helical" evidence="2">
    <location>
        <begin position="187"/>
        <end position="209"/>
    </location>
</feature>
<comment type="caution">
    <text evidence="3">The sequence shown here is derived from an EMBL/GenBank/DDBJ whole genome shotgun (WGS) entry which is preliminary data.</text>
</comment>
<dbReference type="AlphaFoldDB" id="A0A3R7LMP3"/>
<feature type="transmembrane region" description="Helical" evidence="2">
    <location>
        <begin position="221"/>
        <end position="242"/>
    </location>
</feature>
<dbReference type="PANTHER" id="PTHR40761:SF1">
    <property type="entry name" value="CONSERVED INTEGRAL MEMBRANE ALANINE VALINE AND LEUCINE RICH PROTEIN-RELATED"/>
    <property type="match status" value="1"/>
</dbReference>
<evidence type="ECO:0000313" key="4">
    <source>
        <dbReference type="Proteomes" id="UP000028058"/>
    </source>
</evidence>
<feature type="compositionally biased region" description="Basic and acidic residues" evidence="1">
    <location>
        <begin position="285"/>
        <end position="294"/>
    </location>
</feature>
<keyword evidence="2" id="KW-0812">Transmembrane</keyword>
<gene>
    <name evidence="3" type="ORF">SFRA_020405</name>
</gene>
<dbReference type="NCBIfam" id="NF038012">
    <property type="entry name" value="DMT_1"/>
    <property type="match status" value="1"/>
</dbReference>
<dbReference type="SUPFAM" id="SSF103481">
    <property type="entry name" value="Multidrug resistance efflux transporter EmrE"/>
    <property type="match status" value="1"/>
</dbReference>
<keyword evidence="4" id="KW-1185">Reference proteome</keyword>
<dbReference type="OrthoDB" id="3294360at2"/>
<dbReference type="Proteomes" id="UP000028058">
    <property type="component" value="Unassembled WGS sequence"/>
</dbReference>
<dbReference type="InterPro" id="IPR037185">
    <property type="entry name" value="EmrE-like"/>
</dbReference>
<dbReference type="EMBL" id="JNAD02000010">
    <property type="protein sequence ID" value="RKM93551.1"/>
    <property type="molecule type" value="Genomic_DNA"/>
</dbReference>
<name>A0A3R7LMP3_9ACTN</name>
<feature type="compositionally biased region" description="Basic and acidic residues" evidence="1">
    <location>
        <begin position="336"/>
        <end position="355"/>
    </location>
</feature>
<feature type="transmembrane region" description="Helical" evidence="2">
    <location>
        <begin position="104"/>
        <end position="120"/>
    </location>
</feature>
<feature type="transmembrane region" description="Helical" evidence="2">
    <location>
        <begin position="73"/>
        <end position="92"/>
    </location>
</feature>
<keyword evidence="2" id="KW-0472">Membrane</keyword>
<dbReference type="RefSeq" id="WP_063831760.1">
    <property type="nucleotide sequence ID" value="NZ_CP134822.1"/>
</dbReference>
<keyword evidence="2" id="KW-1133">Transmembrane helix</keyword>
<reference evidence="3 4" key="1">
    <citation type="journal article" date="2014" name="Genome Announc.">
        <title>Draft Genome Sequence of Streptomyces fradiae ATCC 19609, a Strain Highly Sensitive to Antibiotics.</title>
        <authorList>
            <person name="Bekker O.B."/>
            <person name="Klimina K.M."/>
            <person name="Vatlin A.A."/>
            <person name="Zakharevich N.V."/>
            <person name="Kasianov A.S."/>
            <person name="Danilenko V.N."/>
        </authorList>
    </citation>
    <scope>NUCLEOTIDE SEQUENCE [LARGE SCALE GENOMIC DNA]</scope>
    <source>
        <strain evidence="3 4">ATCC 19609</strain>
    </source>
</reference>
<feature type="transmembrane region" description="Helical" evidence="2">
    <location>
        <begin position="161"/>
        <end position="181"/>
    </location>
</feature>
<sequence length="363" mass="36445">MSDLVLSVVLAGVSAVCYAAAAILQERVAASAAGRPEPEPLWRSARWWGSVALNGSGSVLHVLALGFGPLSVVQPLGVLTLVFVLPLAALWVGRRAGRTGWRGALLVSAGLAGLLALTASRPARTLSGPDQLTLAVVALAVFLSLVVAARGSARPAVRSALLAAAAGVAFGIASVFTKTVAADWSPAALVAQAPGIAVTAALAVIGLLASQASYRDGGLAAPLATVTVVNPVVASAAGIALLGEGFRYGAAGALPALAAAAVTVYGLVVLTAHRGEAGRPAPAERGPRGTREDAEPAPVPALRPGNVRPGGLGLPEPLRAAWSGPAESREPAGFPERTDLPERTEAREPAEETDRPPLPCAVV</sequence>
<evidence type="ECO:0000313" key="3">
    <source>
        <dbReference type="EMBL" id="RKM93551.1"/>
    </source>
</evidence>
<evidence type="ECO:0000256" key="1">
    <source>
        <dbReference type="SAM" id="MobiDB-lite"/>
    </source>
</evidence>
<accession>A0A3R7LMP3</accession>